<evidence type="ECO:0000313" key="7">
    <source>
        <dbReference type="EMBL" id="GHB02913.1"/>
    </source>
</evidence>
<dbReference type="InterPro" id="IPR006694">
    <property type="entry name" value="Fatty_acid_hydroxylase"/>
</dbReference>
<dbReference type="GO" id="GO:0016491">
    <property type="term" value="F:oxidoreductase activity"/>
    <property type="evidence" value="ECO:0007669"/>
    <property type="project" value="InterPro"/>
</dbReference>
<feature type="transmembrane region" description="Helical" evidence="5">
    <location>
        <begin position="88"/>
        <end position="112"/>
    </location>
</feature>
<feature type="transmembrane region" description="Helical" evidence="5">
    <location>
        <begin position="6"/>
        <end position="26"/>
    </location>
</feature>
<feature type="transmembrane region" description="Helical" evidence="5">
    <location>
        <begin position="157"/>
        <end position="178"/>
    </location>
</feature>
<gene>
    <name evidence="7" type="ORF">GCM10009069_27100</name>
</gene>
<dbReference type="GO" id="GO:0008610">
    <property type="term" value="P:lipid biosynthetic process"/>
    <property type="evidence" value="ECO:0007669"/>
    <property type="project" value="InterPro"/>
</dbReference>
<sequence>MDTIVVVRLSVFIGALCFFMALETVAPARVRVLPRLSRWWTNLSLSALGSLISVLMAPVLAVSVAAAAAVNGWGLLNFIALDPWAEGALAVILLDFAVWAQHVTFHYVPWLWRLHRVHHTDRDLDATSGVRFHPVEIAVSLLWKAVFILVLGPSVLAVIVFEILLNATAIFTHSNIALPQRLDRAMRRVFVTPDMHRIHHSVRRPETNSNFGFNLSIWDHIFRTYRKKAQGELTIGLSNYQTDRPARLLYSLWLPFMRSKR</sequence>
<comment type="subcellular location">
    <subcellularLocation>
        <location evidence="1">Membrane</location>
    </subcellularLocation>
</comment>
<keyword evidence="8" id="KW-1185">Reference proteome</keyword>
<dbReference type="PANTHER" id="PTHR11863">
    <property type="entry name" value="STEROL DESATURASE"/>
    <property type="match status" value="1"/>
</dbReference>
<reference evidence="7" key="1">
    <citation type="journal article" date="2014" name="Int. J. Syst. Evol. Microbiol.">
        <title>Complete genome sequence of Corynebacterium casei LMG S-19264T (=DSM 44701T), isolated from a smear-ripened cheese.</title>
        <authorList>
            <consortium name="US DOE Joint Genome Institute (JGI-PGF)"/>
            <person name="Walter F."/>
            <person name="Albersmeier A."/>
            <person name="Kalinowski J."/>
            <person name="Ruckert C."/>
        </authorList>
    </citation>
    <scope>NUCLEOTIDE SEQUENCE</scope>
    <source>
        <strain evidence="7">KCTC 32513</strain>
    </source>
</reference>
<keyword evidence="4 5" id="KW-0472">Membrane</keyword>
<protein>
    <recommendedName>
        <fullName evidence="6">Fatty acid hydroxylase domain-containing protein</fullName>
    </recommendedName>
</protein>
<keyword evidence="2 5" id="KW-0812">Transmembrane</keyword>
<organism evidence="7 8">
    <name type="scientific">Algimonas arctica</name>
    <dbReference type="NCBI Taxonomy" id="1479486"/>
    <lineage>
        <taxon>Bacteria</taxon>
        <taxon>Pseudomonadati</taxon>
        <taxon>Pseudomonadota</taxon>
        <taxon>Alphaproteobacteria</taxon>
        <taxon>Maricaulales</taxon>
        <taxon>Robiginitomaculaceae</taxon>
        <taxon>Algimonas</taxon>
    </lineage>
</organism>
<evidence type="ECO:0000256" key="3">
    <source>
        <dbReference type="ARBA" id="ARBA00022989"/>
    </source>
</evidence>
<proteinExistence type="predicted"/>
<dbReference type="EMBL" id="BMZH01000015">
    <property type="protein sequence ID" value="GHB02913.1"/>
    <property type="molecule type" value="Genomic_DNA"/>
</dbReference>
<reference evidence="7" key="2">
    <citation type="submission" date="2020-09" db="EMBL/GenBank/DDBJ databases">
        <authorList>
            <person name="Sun Q."/>
            <person name="Kim S."/>
        </authorList>
    </citation>
    <scope>NUCLEOTIDE SEQUENCE</scope>
    <source>
        <strain evidence="7">KCTC 32513</strain>
    </source>
</reference>
<feature type="transmembrane region" description="Helical" evidence="5">
    <location>
        <begin position="132"/>
        <end position="151"/>
    </location>
</feature>
<dbReference type="GO" id="GO:0016020">
    <property type="term" value="C:membrane"/>
    <property type="evidence" value="ECO:0007669"/>
    <property type="project" value="UniProtKB-SubCell"/>
</dbReference>
<evidence type="ECO:0000256" key="4">
    <source>
        <dbReference type="ARBA" id="ARBA00023136"/>
    </source>
</evidence>
<evidence type="ECO:0000259" key="6">
    <source>
        <dbReference type="Pfam" id="PF04116"/>
    </source>
</evidence>
<keyword evidence="3 5" id="KW-1133">Transmembrane helix</keyword>
<name>A0A8J3CUA6_9PROT</name>
<dbReference type="InterPro" id="IPR050307">
    <property type="entry name" value="Sterol_Desaturase_Related"/>
</dbReference>
<dbReference type="Proteomes" id="UP000634004">
    <property type="component" value="Unassembled WGS sequence"/>
</dbReference>
<evidence type="ECO:0000313" key="8">
    <source>
        <dbReference type="Proteomes" id="UP000634004"/>
    </source>
</evidence>
<evidence type="ECO:0000256" key="5">
    <source>
        <dbReference type="SAM" id="Phobius"/>
    </source>
</evidence>
<feature type="domain" description="Fatty acid hydroxylase" evidence="6">
    <location>
        <begin position="88"/>
        <end position="224"/>
    </location>
</feature>
<accession>A0A8J3CUA6</accession>
<feature type="transmembrane region" description="Helical" evidence="5">
    <location>
        <begin position="47"/>
        <end position="68"/>
    </location>
</feature>
<comment type="caution">
    <text evidence="7">The sequence shown here is derived from an EMBL/GenBank/DDBJ whole genome shotgun (WGS) entry which is preliminary data.</text>
</comment>
<evidence type="ECO:0000256" key="2">
    <source>
        <dbReference type="ARBA" id="ARBA00022692"/>
    </source>
</evidence>
<dbReference type="GO" id="GO:0005506">
    <property type="term" value="F:iron ion binding"/>
    <property type="evidence" value="ECO:0007669"/>
    <property type="project" value="InterPro"/>
</dbReference>
<evidence type="ECO:0000256" key="1">
    <source>
        <dbReference type="ARBA" id="ARBA00004370"/>
    </source>
</evidence>
<dbReference type="Pfam" id="PF04116">
    <property type="entry name" value="FA_hydroxylase"/>
    <property type="match status" value="1"/>
</dbReference>
<dbReference type="AlphaFoldDB" id="A0A8J3CUA6"/>